<dbReference type="InterPro" id="IPR052184">
    <property type="entry name" value="SDR_enzymes"/>
</dbReference>
<dbReference type="GO" id="GO:0016616">
    <property type="term" value="F:oxidoreductase activity, acting on the CH-OH group of donors, NAD or NADP as acceptor"/>
    <property type="evidence" value="ECO:0007669"/>
    <property type="project" value="TreeGrafter"/>
</dbReference>
<comment type="caution">
    <text evidence="1">The sequence shown here is derived from an EMBL/GenBank/DDBJ whole genome shotgun (WGS) entry which is preliminary data.</text>
</comment>
<proteinExistence type="predicted"/>
<dbReference type="PANTHER" id="PTHR45458">
    <property type="entry name" value="SHORT-CHAIN DEHYDROGENASE/REDUCTASE SDR"/>
    <property type="match status" value="1"/>
</dbReference>
<dbReference type="RefSeq" id="WP_163087361.1">
    <property type="nucleotide sequence ID" value="NZ_JAAAWN010000024.1"/>
</dbReference>
<dbReference type="PANTHER" id="PTHR45458:SF1">
    <property type="entry name" value="SHORT CHAIN DEHYDROGENASE"/>
    <property type="match status" value="1"/>
</dbReference>
<dbReference type="Proteomes" id="UP000470213">
    <property type="component" value="Unassembled WGS sequence"/>
</dbReference>
<dbReference type="InterPro" id="IPR002347">
    <property type="entry name" value="SDR_fam"/>
</dbReference>
<dbReference type="EMBL" id="JAAAWN010000024">
    <property type="protein sequence ID" value="NDV92549.1"/>
    <property type="molecule type" value="Genomic_DNA"/>
</dbReference>
<evidence type="ECO:0000313" key="1">
    <source>
        <dbReference type="EMBL" id="NDV92549.1"/>
    </source>
</evidence>
<dbReference type="Pfam" id="PF00106">
    <property type="entry name" value="adh_short"/>
    <property type="match status" value="1"/>
</dbReference>
<keyword evidence="2" id="KW-1185">Reference proteome</keyword>
<gene>
    <name evidence="1" type="ORF">GTH32_15350</name>
</gene>
<dbReference type="SUPFAM" id="SSF51735">
    <property type="entry name" value="NAD(P)-binding Rossmann-fold domains"/>
    <property type="match status" value="1"/>
</dbReference>
<evidence type="ECO:0000313" key="2">
    <source>
        <dbReference type="Proteomes" id="UP000470213"/>
    </source>
</evidence>
<dbReference type="PRINTS" id="PR00081">
    <property type="entry name" value="GDHRDH"/>
</dbReference>
<dbReference type="Gene3D" id="3.40.50.720">
    <property type="entry name" value="NAD(P)-binding Rossmann-like Domain"/>
    <property type="match status" value="1"/>
</dbReference>
<organism evidence="1 2">
    <name type="scientific">Alteromonas profundi</name>
    <dbReference type="NCBI Taxonomy" id="2696062"/>
    <lineage>
        <taxon>Bacteria</taxon>
        <taxon>Pseudomonadati</taxon>
        <taxon>Pseudomonadota</taxon>
        <taxon>Gammaproteobacteria</taxon>
        <taxon>Alteromonadales</taxon>
        <taxon>Alteromonadaceae</taxon>
        <taxon>Alteromonas/Salinimonas group</taxon>
        <taxon>Alteromonas</taxon>
    </lineage>
</organism>
<protein>
    <submittedName>
        <fullName evidence="1">SDR family NAD(P)-dependent oxidoreductase</fullName>
    </submittedName>
</protein>
<dbReference type="AlphaFoldDB" id="A0A7X5RM97"/>
<name>A0A7X5RM97_9ALTE</name>
<sequence length="241" mass="26997">MNRQTLVVGATGGIGKALVAALIERGDKVIAVSRGRDIDDTWPEAVTSYRLKSHTDENIATLINHLHQNKVKISLAVVTTGILHDEDYPVAPEKRLEDIDENALLRYFAVNSIIPGLWLKHLIRVMDKGQPTLVCLSARVGSISDNKLGGWYGYRASKAALNMLLKTASVEYARRLRQPLLVSYHPGTVDTALSHPFQRNVKPDKLFTPTFTARQLLQHIATLDRQQPCHYIDWEGKVVTW</sequence>
<dbReference type="InterPro" id="IPR036291">
    <property type="entry name" value="NAD(P)-bd_dom_sf"/>
</dbReference>
<accession>A0A7X5RM97</accession>
<reference evidence="1 2" key="1">
    <citation type="submission" date="2020-01" db="EMBL/GenBank/DDBJ databases">
        <authorList>
            <person name="Chen J."/>
            <person name="Zhu S."/>
            <person name="Yang J."/>
        </authorList>
    </citation>
    <scope>NUCLEOTIDE SEQUENCE [LARGE SCALE GENOMIC DNA]</scope>
    <source>
        <strain evidence="1 2">345S023</strain>
    </source>
</reference>